<dbReference type="SUPFAM" id="SSF54373">
    <property type="entry name" value="FAD-linked reductases, C-terminal domain"/>
    <property type="match status" value="1"/>
</dbReference>
<evidence type="ECO:0000256" key="1">
    <source>
        <dbReference type="ARBA" id="ARBA00001974"/>
    </source>
</evidence>
<dbReference type="PANTHER" id="PTHR10742:SF410">
    <property type="entry name" value="LYSINE-SPECIFIC HISTONE DEMETHYLASE 2"/>
    <property type="match status" value="1"/>
</dbReference>
<proteinExistence type="predicted"/>
<dbReference type="InterPro" id="IPR050281">
    <property type="entry name" value="Flavin_monoamine_oxidase"/>
</dbReference>
<dbReference type="Pfam" id="PF01593">
    <property type="entry name" value="Amino_oxidase"/>
    <property type="match status" value="1"/>
</dbReference>
<dbReference type="EMBL" id="LZLS01000176">
    <property type="protein sequence ID" value="OBK23267.1"/>
    <property type="molecule type" value="Genomic_DNA"/>
</dbReference>
<gene>
    <name evidence="5" type="ORF">A5634_05700</name>
</gene>
<feature type="binding site" evidence="3">
    <location>
        <position position="231"/>
    </location>
    <ligand>
        <name>FAD</name>
        <dbReference type="ChEBI" id="CHEBI:57692"/>
    </ligand>
</feature>
<dbReference type="Gene3D" id="3.90.660.10">
    <property type="match status" value="1"/>
</dbReference>
<dbReference type="Proteomes" id="UP000093928">
    <property type="component" value="Unassembled WGS sequence"/>
</dbReference>
<dbReference type="InterPro" id="IPR001613">
    <property type="entry name" value="Flavin_amine_oxidase"/>
</dbReference>
<organism evidence="5 6">
    <name type="scientific">Mycobacterium asiaticum</name>
    <dbReference type="NCBI Taxonomy" id="1790"/>
    <lineage>
        <taxon>Bacteria</taxon>
        <taxon>Bacillati</taxon>
        <taxon>Actinomycetota</taxon>
        <taxon>Actinomycetes</taxon>
        <taxon>Mycobacteriales</taxon>
        <taxon>Mycobacteriaceae</taxon>
        <taxon>Mycobacterium</taxon>
    </lineage>
</organism>
<dbReference type="PRINTS" id="PR00757">
    <property type="entry name" value="AMINEOXDASEF"/>
</dbReference>
<protein>
    <submittedName>
        <fullName evidence="5">Monoamine oxidase</fullName>
    </submittedName>
</protein>
<name>A0A1A3NSG1_MYCAS</name>
<dbReference type="PANTHER" id="PTHR10742">
    <property type="entry name" value="FLAVIN MONOAMINE OXIDASE"/>
    <property type="match status" value="1"/>
</dbReference>
<dbReference type="AlphaFoldDB" id="A0A1A3NSG1"/>
<feature type="domain" description="Amine oxidase" evidence="4">
    <location>
        <begin position="42"/>
        <end position="444"/>
    </location>
</feature>
<evidence type="ECO:0000313" key="6">
    <source>
        <dbReference type="Proteomes" id="UP000093928"/>
    </source>
</evidence>
<evidence type="ECO:0000256" key="2">
    <source>
        <dbReference type="ARBA" id="ARBA00023002"/>
    </source>
</evidence>
<evidence type="ECO:0000313" key="5">
    <source>
        <dbReference type="EMBL" id="OBK23267.1"/>
    </source>
</evidence>
<dbReference type="GO" id="GO:0016491">
    <property type="term" value="F:oxidoreductase activity"/>
    <property type="evidence" value="ECO:0007669"/>
    <property type="project" value="UniProtKB-KW"/>
</dbReference>
<dbReference type="InterPro" id="IPR002937">
    <property type="entry name" value="Amino_oxidase"/>
</dbReference>
<dbReference type="Gene3D" id="3.50.50.60">
    <property type="entry name" value="FAD/NAD(P)-binding domain"/>
    <property type="match status" value="1"/>
</dbReference>
<reference evidence="5 6" key="1">
    <citation type="submission" date="2016-06" db="EMBL/GenBank/DDBJ databases">
        <authorList>
            <person name="Kjaerup R.B."/>
            <person name="Dalgaard T.S."/>
            <person name="Juul-Madsen H.R."/>
        </authorList>
    </citation>
    <scope>NUCLEOTIDE SEQUENCE [LARGE SCALE GENOMIC DNA]</scope>
    <source>
        <strain evidence="5 6">1165133.8</strain>
    </source>
</reference>
<comment type="cofactor">
    <cofactor evidence="1">
        <name>FAD</name>
        <dbReference type="ChEBI" id="CHEBI:57692"/>
    </cofactor>
</comment>
<dbReference type="PROSITE" id="PS51257">
    <property type="entry name" value="PROKAR_LIPOPROTEIN"/>
    <property type="match status" value="1"/>
</dbReference>
<keyword evidence="2" id="KW-0560">Oxidoreductase</keyword>
<comment type="caution">
    <text evidence="5">The sequence shown here is derived from an EMBL/GenBank/DDBJ whole genome shotgun (WGS) entry which is preliminary data.</text>
</comment>
<evidence type="ECO:0000256" key="3">
    <source>
        <dbReference type="PIRSR" id="PIRSR601613-1"/>
    </source>
</evidence>
<dbReference type="SUPFAM" id="SSF51905">
    <property type="entry name" value="FAD/NAD(P)-binding domain"/>
    <property type="match status" value="1"/>
</dbReference>
<dbReference type="InterPro" id="IPR036188">
    <property type="entry name" value="FAD/NAD-bd_sf"/>
</dbReference>
<feature type="binding site" evidence="3">
    <location>
        <position position="341"/>
    </location>
    <ligand>
        <name>substrate</name>
    </ligand>
</feature>
<accession>A0A1A3NSG1</accession>
<dbReference type="OrthoDB" id="337830at2"/>
<sequence length="449" mass="47748">MSRRGFLAATALVAGCATQPHGTKTAPSPPDNKSVLVIGAGMAGLAAARSLHDAGWPVRVIEARNRIGGRVHTDRDWGVPLEMGASWIHGTTNNPLLALADQAHAQLAPTRYDRPAKLVIDPRLQPMSYQANTWRELVSDAREAVAGGTLGAAVTAEADREDLSEKERAALAYYVTTEIEDEYAADASQLSATTFDVGTYTDGPQSVIINGYDALPRLLADGLPIVLNAPVNSVARQSNSVTVRAGDQTFEGPAAIVTVPLGVLKAASITFDPPLPAQHAHAVAALGFGVLAKSYFRFQQRTWDEENVFYQYLGSELGSEQGKWAQWFTLPAAAGPIVLAFNPGSRGRTVESTASKDTVTSALPVARHLFGTDIVEIRSSNWTTDPYALGSYSFHANGSGLDDRRALQEPIGDRLYLAGEAVGADNPATVHGALLSGRRAAAELMRRLG</sequence>
<feature type="binding site" evidence="3">
    <location>
        <begin position="62"/>
        <end position="63"/>
    </location>
    <ligand>
        <name>FAD</name>
        <dbReference type="ChEBI" id="CHEBI:57692"/>
    </ligand>
</feature>
<evidence type="ECO:0000259" key="4">
    <source>
        <dbReference type="Pfam" id="PF01593"/>
    </source>
</evidence>